<protein>
    <submittedName>
        <fullName evidence="3">Uncharacterized protein</fullName>
    </submittedName>
</protein>
<reference evidence="3 4" key="1">
    <citation type="submission" date="2015-12" db="EMBL/GenBank/DDBJ databases">
        <title>Haloprofundus marisrubri gen. nov., sp. nov., an extremely halophilic archaeon isolated from the Discovery deep brine-seawater interface in the Red Sea.</title>
        <authorList>
            <person name="Zhang G."/>
            <person name="Stingl U."/>
            <person name="Rashid M."/>
        </authorList>
    </citation>
    <scope>NUCLEOTIDE SEQUENCE [LARGE SCALE GENOMIC DNA]</scope>
    <source>
        <strain evidence="3 4">SB9</strain>
    </source>
</reference>
<dbReference type="Proteomes" id="UP000054387">
    <property type="component" value="Unassembled WGS sequence"/>
</dbReference>
<dbReference type="STRING" id="1514971.AUR64_16190"/>
<name>A0A0W1R7G7_9EURY</name>
<sequence length="102" mass="11009">MMWQDFIFLAGSVFSLVVLVPTLRDSMANVPLGTTLPSATIGIIYGTTFFTLGMTLSAVGSLLTGVMWSLIALLRSPHRFSDRFGADQNQSPSPRSTPQNAD</sequence>
<proteinExistence type="predicted"/>
<feature type="region of interest" description="Disordered" evidence="1">
    <location>
        <begin position="83"/>
        <end position="102"/>
    </location>
</feature>
<evidence type="ECO:0000256" key="1">
    <source>
        <dbReference type="SAM" id="MobiDB-lite"/>
    </source>
</evidence>
<keyword evidence="2" id="KW-0812">Transmembrane</keyword>
<evidence type="ECO:0000313" key="3">
    <source>
        <dbReference type="EMBL" id="KTG09320.1"/>
    </source>
</evidence>
<evidence type="ECO:0000256" key="2">
    <source>
        <dbReference type="SAM" id="Phobius"/>
    </source>
</evidence>
<dbReference type="RefSeq" id="WP_058582472.1">
    <property type="nucleotide sequence ID" value="NZ_LOPU01000029.1"/>
</dbReference>
<accession>A0A0W1R7G7</accession>
<organism evidence="3 4">
    <name type="scientific">Haloprofundus marisrubri</name>
    <dbReference type="NCBI Taxonomy" id="1514971"/>
    <lineage>
        <taxon>Archaea</taxon>
        <taxon>Methanobacteriati</taxon>
        <taxon>Methanobacteriota</taxon>
        <taxon>Stenosarchaea group</taxon>
        <taxon>Halobacteria</taxon>
        <taxon>Halobacteriales</taxon>
        <taxon>Haloferacaceae</taxon>
        <taxon>Haloprofundus</taxon>
    </lineage>
</organism>
<feature type="transmembrane region" description="Helical" evidence="2">
    <location>
        <begin position="48"/>
        <end position="74"/>
    </location>
</feature>
<evidence type="ECO:0000313" key="4">
    <source>
        <dbReference type="Proteomes" id="UP000054387"/>
    </source>
</evidence>
<dbReference type="EMBL" id="LOPU01000029">
    <property type="protein sequence ID" value="KTG09320.1"/>
    <property type="molecule type" value="Genomic_DNA"/>
</dbReference>
<feature type="compositionally biased region" description="Polar residues" evidence="1">
    <location>
        <begin position="87"/>
        <end position="102"/>
    </location>
</feature>
<keyword evidence="2" id="KW-1133">Transmembrane helix</keyword>
<dbReference type="OrthoDB" id="307345at2157"/>
<comment type="caution">
    <text evidence="3">The sequence shown here is derived from an EMBL/GenBank/DDBJ whole genome shotgun (WGS) entry which is preliminary data.</text>
</comment>
<gene>
    <name evidence="3" type="ORF">AUR64_16190</name>
</gene>
<keyword evidence="4" id="KW-1185">Reference proteome</keyword>
<dbReference type="AlphaFoldDB" id="A0A0W1R7G7"/>
<keyword evidence="2" id="KW-0472">Membrane</keyword>